<name>A0ABY8MHL1_9SPIO</name>
<evidence type="ECO:0000313" key="2">
    <source>
        <dbReference type="Proteomes" id="UP001228690"/>
    </source>
</evidence>
<dbReference type="EMBL" id="CP123443">
    <property type="protein sequence ID" value="WGK69507.1"/>
    <property type="molecule type" value="Genomic_DNA"/>
</dbReference>
<proteinExistence type="predicted"/>
<protein>
    <submittedName>
        <fullName evidence="1">Uncharacterized protein</fullName>
    </submittedName>
</protein>
<sequence>MASSVQLEMSSNVELANIGAVIRLATEAEPAEAEAQASAGHVSLSIPAGITRKISISQHYGSVFSDGLTLDDVLVPNTAYKLYLYFPADRITTTAELTGLSIANDRAVVPFTTAMLPAEGDAEWLNSNGSKYVASLDTLYFMQEQKGVVVGYFYVNFTPVIVEFSAFGANGVLYNMGAYLPATNTATPAPNKDFDFAYGTISGYISNSTNYYYYWIGTDRLRIMEARIRHTITNSKGEDVVTFIPVTRH</sequence>
<keyword evidence="2" id="KW-1185">Reference proteome</keyword>
<dbReference type="RefSeq" id="WP_326927690.1">
    <property type="nucleotide sequence ID" value="NZ_CP123443.1"/>
</dbReference>
<gene>
    <name evidence="1" type="ORF">P0082_01205</name>
</gene>
<evidence type="ECO:0000313" key="1">
    <source>
        <dbReference type="EMBL" id="WGK69507.1"/>
    </source>
</evidence>
<dbReference type="Proteomes" id="UP001228690">
    <property type="component" value="Chromosome"/>
</dbReference>
<reference evidence="1 2" key="1">
    <citation type="submission" date="2023-04" db="EMBL/GenBank/DDBJ databases">
        <title>Spirochaete genome identified in red abalone sample constitutes a novel genus.</title>
        <authorList>
            <person name="Sharma S.P."/>
            <person name="Purcell C.M."/>
            <person name="Hyde J.R."/>
            <person name="Severin A.J."/>
        </authorList>
    </citation>
    <scope>NUCLEOTIDE SEQUENCE [LARGE SCALE GENOMIC DNA]</scope>
    <source>
        <strain evidence="1 2">SP-2023</strain>
    </source>
</reference>
<organism evidence="1 2">
    <name type="scientific">Candidatus Haliotispira prima</name>
    <dbReference type="NCBI Taxonomy" id="3034016"/>
    <lineage>
        <taxon>Bacteria</taxon>
        <taxon>Pseudomonadati</taxon>
        <taxon>Spirochaetota</taxon>
        <taxon>Spirochaetia</taxon>
        <taxon>Spirochaetales</taxon>
        <taxon>Spirochaetaceae</taxon>
        <taxon>Candidatus Haliotispira</taxon>
    </lineage>
</organism>
<accession>A0ABY8MHL1</accession>